<protein>
    <recommendedName>
        <fullName evidence="3">indole-3-glycerol-phosphate synthase</fullName>
        <ecNumber evidence="3">4.1.1.48</ecNumber>
    </recommendedName>
</protein>
<keyword evidence="11" id="KW-1185">Reference proteome</keyword>
<evidence type="ECO:0000256" key="6">
    <source>
        <dbReference type="ARBA" id="ARBA00022822"/>
    </source>
</evidence>
<dbReference type="InterPro" id="IPR011060">
    <property type="entry name" value="RibuloseP-bd_barrel"/>
</dbReference>
<name>A0A895YLD2_9ACTN</name>
<dbReference type="InterPro" id="IPR045186">
    <property type="entry name" value="Indole-3-glycerol_P_synth"/>
</dbReference>
<dbReference type="InterPro" id="IPR013798">
    <property type="entry name" value="Indole-3-glycerol_P_synth_dom"/>
</dbReference>
<keyword evidence="8" id="KW-0456">Lyase</keyword>
<feature type="domain" description="Indole-3-glycerol phosphate synthase" evidence="9">
    <location>
        <begin position="12"/>
        <end position="217"/>
    </location>
</feature>
<dbReference type="UniPathway" id="UPA00035">
    <property type="reaction ID" value="UER00043"/>
</dbReference>
<keyword evidence="5" id="KW-0210">Decarboxylase</keyword>
<dbReference type="EMBL" id="CP070499">
    <property type="protein sequence ID" value="QSB16792.1"/>
    <property type="molecule type" value="Genomic_DNA"/>
</dbReference>
<dbReference type="Pfam" id="PF00218">
    <property type="entry name" value="IGPS"/>
    <property type="match status" value="1"/>
</dbReference>
<evidence type="ECO:0000259" key="9">
    <source>
        <dbReference type="Pfam" id="PF00218"/>
    </source>
</evidence>
<evidence type="ECO:0000256" key="4">
    <source>
        <dbReference type="ARBA" id="ARBA00022605"/>
    </source>
</evidence>
<evidence type="ECO:0000256" key="5">
    <source>
        <dbReference type="ARBA" id="ARBA00022793"/>
    </source>
</evidence>
<evidence type="ECO:0000313" key="11">
    <source>
        <dbReference type="Proteomes" id="UP000662857"/>
    </source>
</evidence>
<evidence type="ECO:0000313" key="10">
    <source>
        <dbReference type="EMBL" id="QSB16792.1"/>
    </source>
</evidence>
<keyword evidence="7" id="KW-0057">Aromatic amino acid biosynthesis</keyword>
<dbReference type="GO" id="GO:0004425">
    <property type="term" value="F:indole-3-glycerol-phosphate synthase activity"/>
    <property type="evidence" value="ECO:0007669"/>
    <property type="project" value="UniProtKB-EC"/>
</dbReference>
<organism evidence="10 11">
    <name type="scientific">Natronosporangium hydrolyticum</name>
    <dbReference type="NCBI Taxonomy" id="2811111"/>
    <lineage>
        <taxon>Bacteria</taxon>
        <taxon>Bacillati</taxon>
        <taxon>Actinomycetota</taxon>
        <taxon>Actinomycetes</taxon>
        <taxon>Micromonosporales</taxon>
        <taxon>Micromonosporaceae</taxon>
        <taxon>Natronosporangium</taxon>
    </lineage>
</organism>
<dbReference type="AlphaFoldDB" id="A0A895YLD2"/>
<keyword evidence="6" id="KW-0822">Tryptophan biosynthesis</keyword>
<evidence type="ECO:0000256" key="2">
    <source>
        <dbReference type="ARBA" id="ARBA00004696"/>
    </source>
</evidence>
<dbReference type="InterPro" id="IPR013785">
    <property type="entry name" value="Aldolase_TIM"/>
</dbReference>
<comment type="pathway">
    <text evidence="2">Amino-acid biosynthesis; L-tryptophan biosynthesis; L-tryptophan from chorismate: step 4/5.</text>
</comment>
<evidence type="ECO:0000256" key="1">
    <source>
        <dbReference type="ARBA" id="ARBA00001633"/>
    </source>
</evidence>
<dbReference type="EC" id="4.1.1.48" evidence="3"/>
<evidence type="ECO:0000256" key="3">
    <source>
        <dbReference type="ARBA" id="ARBA00012362"/>
    </source>
</evidence>
<evidence type="ECO:0000256" key="7">
    <source>
        <dbReference type="ARBA" id="ARBA00023141"/>
    </source>
</evidence>
<reference evidence="10" key="1">
    <citation type="submission" date="2021-02" db="EMBL/GenBank/DDBJ databases">
        <title>Natrosporangium hydrolyticum gen. nov., sp. nov, a haloalkaliphilic actinobacterium from a soda solonchak soil.</title>
        <authorList>
            <person name="Sorokin D.Y."/>
            <person name="Khijniak T.V."/>
            <person name="Zakharycheva A.P."/>
            <person name="Boueva O.V."/>
            <person name="Ariskina E.V."/>
            <person name="Hahnke R.L."/>
            <person name="Bunk B."/>
            <person name="Sproer C."/>
            <person name="Schumann P."/>
            <person name="Evtushenko L.I."/>
            <person name="Kublanov I.V."/>
        </authorList>
    </citation>
    <scope>NUCLEOTIDE SEQUENCE</scope>
    <source>
        <strain evidence="10">DSM 106523</strain>
    </source>
</reference>
<dbReference type="Proteomes" id="UP000662857">
    <property type="component" value="Chromosome"/>
</dbReference>
<dbReference type="GO" id="GO:0004640">
    <property type="term" value="F:phosphoribosylanthranilate isomerase activity"/>
    <property type="evidence" value="ECO:0007669"/>
    <property type="project" value="TreeGrafter"/>
</dbReference>
<dbReference type="PANTHER" id="PTHR22854:SF2">
    <property type="entry name" value="INDOLE-3-GLYCEROL-PHOSPHATE SYNTHASE"/>
    <property type="match status" value="1"/>
</dbReference>
<gene>
    <name evidence="10" type="ORF">JQS43_11200</name>
</gene>
<dbReference type="GO" id="GO:0000162">
    <property type="term" value="P:L-tryptophan biosynthetic process"/>
    <property type="evidence" value="ECO:0007669"/>
    <property type="project" value="UniProtKB-UniPathway"/>
</dbReference>
<comment type="catalytic activity">
    <reaction evidence="1">
        <text>1-(2-carboxyphenylamino)-1-deoxy-D-ribulose 5-phosphate + H(+) = (1S,2R)-1-C-(indol-3-yl)glycerol 3-phosphate + CO2 + H2O</text>
        <dbReference type="Rhea" id="RHEA:23476"/>
        <dbReference type="ChEBI" id="CHEBI:15377"/>
        <dbReference type="ChEBI" id="CHEBI:15378"/>
        <dbReference type="ChEBI" id="CHEBI:16526"/>
        <dbReference type="ChEBI" id="CHEBI:58613"/>
        <dbReference type="ChEBI" id="CHEBI:58866"/>
        <dbReference type="EC" id="4.1.1.48"/>
    </reaction>
</comment>
<accession>A0A895YLD2</accession>
<keyword evidence="4" id="KW-0028">Amino-acid biosynthesis</keyword>
<dbReference type="PANTHER" id="PTHR22854">
    <property type="entry name" value="TRYPTOPHAN BIOSYNTHESIS PROTEIN"/>
    <property type="match status" value="1"/>
</dbReference>
<dbReference type="SUPFAM" id="SSF51366">
    <property type="entry name" value="Ribulose-phoshate binding barrel"/>
    <property type="match status" value="1"/>
</dbReference>
<sequence length="237" mass="25200">MTSAFVTAIQRAPRPLVMEVKRRDGHGRDLLAGRSVAAHVRGFDGAAACLSVVTGRWFGGDLELLQEVRRLTDRPLLQKDFITRRDQLRTARDLGASAVLLTAGLLPRSSLGNLVDACLSLGLTPFVEVTTADEVAAIPDPGGCVVAVNNKDIRNRERGPGDPGRSLALLPQLRRAGVDCRVSASGIDQPAVAVGLLQAGFSALLIGTSLLRAERLSDWLAEFDRGWSADQAVLSSG</sequence>
<evidence type="ECO:0000256" key="8">
    <source>
        <dbReference type="ARBA" id="ARBA00023239"/>
    </source>
</evidence>
<proteinExistence type="predicted"/>
<dbReference type="Gene3D" id="3.20.20.70">
    <property type="entry name" value="Aldolase class I"/>
    <property type="match status" value="1"/>
</dbReference>
<dbReference type="RefSeq" id="WP_239679028.1">
    <property type="nucleotide sequence ID" value="NZ_CP070499.1"/>
</dbReference>
<dbReference type="KEGG" id="nhy:JQS43_11200"/>